<dbReference type="Proteomes" id="UP001152320">
    <property type="component" value="Chromosome 5"/>
</dbReference>
<dbReference type="InterPro" id="IPR040000">
    <property type="entry name" value="NOP9"/>
</dbReference>
<comment type="caution">
    <text evidence="3">The sequence shown here is derived from an EMBL/GenBank/DDBJ whole genome shotgun (WGS) entry which is preliminary data.</text>
</comment>
<name>A0A9Q1CA39_HOLLE</name>
<organism evidence="3 4">
    <name type="scientific">Holothuria leucospilota</name>
    <name type="common">Black long sea cucumber</name>
    <name type="synonym">Mertensiothuria leucospilota</name>
    <dbReference type="NCBI Taxonomy" id="206669"/>
    <lineage>
        <taxon>Eukaryota</taxon>
        <taxon>Metazoa</taxon>
        <taxon>Echinodermata</taxon>
        <taxon>Eleutherozoa</taxon>
        <taxon>Echinozoa</taxon>
        <taxon>Holothuroidea</taxon>
        <taxon>Aspidochirotacea</taxon>
        <taxon>Aspidochirotida</taxon>
        <taxon>Holothuriidae</taxon>
        <taxon>Holothuria</taxon>
    </lineage>
</organism>
<keyword evidence="1" id="KW-0677">Repeat</keyword>
<dbReference type="OrthoDB" id="9987665at2759"/>
<protein>
    <submittedName>
        <fullName evidence="3">Nucleolar protein 9</fullName>
    </submittedName>
</protein>
<dbReference type="InterPro" id="IPR011989">
    <property type="entry name" value="ARM-like"/>
</dbReference>
<dbReference type="GO" id="GO:0030688">
    <property type="term" value="C:preribosome, small subunit precursor"/>
    <property type="evidence" value="ECO:0007669"/>
    <property type="project" value="TreeGrafter"/>
</dbReference>
<dbReference type="GO" id="GO:0003723">
    <property type="term" value="F:RNA binding"/>
    <property type="evidence" value="ECO:0007669"/>
    <property type="project" value="InterPro"/>
</dbReference>
<dbReference type="Gene3D" id="1.25.10.10">
    <property type="entry name" value="Leucine-rich Repeat Variant"/>
    <property type="match status" value="2"/>
</dbReference>
<dbReference type="PANTHER" id="PTHR13102:SF0">
    <property type="entry name" value="NUCLEOLAR PROTEIN 9"/>
    <property type="match status" value="1"/>
</dbReference>
<dbReference type="GO" id="GO:0000056">
    <property type="term" value="P:ribosomal small subunit export from nucleus"/>
    <property type="evidence" value="ECO:0007669"/>
    <property type="project" value="TreeGrafter"/>
</dbReference>
<accession>A0A9Q1CA39</accession>
<dbReference type="InterPro" id="IPR001313">
    <property type="entry name" value="Pumilio_RNA-bd_rpt"/>
</dbReference>
<dbReference type="PANTHER" id="PTHR13102">
    <property type="entry name" value="NUCLEOLAR PROTEIN 9"/>
    <property type="match status" value="1"/>
</dbReference>
<dbReference type="GO" id="GO:0000447">
    <property type="term" value="P:endonucleolytic cleavage in ITS1 to separate SSU-rRNA from 5.8S rRNA and LSU-rRNA from tricistronic rRNA transcript (SSU-rRNA, 5.8S rRNA, LSU-rRNA)"/>
    <property type="evidence" value="ECO:0007669"/>
    <property type="project" value="TreeGrafter"/>
</dbReference>
<dbReference type="SUPFAM" id="SSF48371">
    <property type="entry name" value="ARM repeat"/>
    <property type="match status" value="1"/>
</dbReference>
<dbReference type="GO" id="GO:0005730">
    <property type="term" value="C:nucleolus"/>
    <property type="evidence" value="ECO:0007669"/>
    <property type="project" value="TreeGrafter"/>
</dbReference>
<evidence type="ECO:0000313" key="4">
    <source>
        <dbReference type="Proteomes" id="UP001152320"/>
    </source>
</evidence>
<dbReference type="SMART" id="SM00025">
    <property type="entry name" value="Pumilio"/>
    <property type="match status" value="7"/>
</dbReference>
<dbReference type="AlphaFoldDB" id="A0A9Q1CA39"/>
<evidence type="ECO:0000256" key="2">
    <source>
        <dbReference type="SAM" id="MobiDB-lite"/>
    </source>
</evidence>
<feature type="region of interest" description="Disordered" evidence="2">
    <location>
        <begin position="595"/>
        <end position="615"/>
    </location>
</feature>
<dbReference type="Pfam" id="PF22493">
    <property type="entry name" value="PUF_NOP9"/>
    <property type="match status" value="1"/>
</dbReference>
<reference evidence="3" key="1">
    <citation type="submission" date="2021-10" db="EMBL/GenBank/DDBJ databases">
        <title>Tropical sea cucumber genome reveals ecological adaptation and Cuvierian tubules defense mechanism.</title>
        <authorList>
            <person name="Chen T."/>
        </authorList>
    </citation>
    <scope>NUCLEOTIDE SEQUENCE</scope>
    <source>
        <strain evidence="3">Nanhai2018</strain>
        <tissue evidence="3">Muscle</tissue>
    </source>
</reference>
<evidence type="ECO:0000313" key="3">
    <source>
        <dbReference type="EMBL" id="KAJ8041167.1"/>
    </source>
</evidence>
<gene>
    <name evidence="3" type="ORF">HOLleu_11905</name>
</gene>
<dbReference type="InterPro" id="IPR016024">
    <property type="entry name" value="ARM-type_fold"/>
</dbReference>
<dbReference type="GO" id="GO:0000472">
    <property type="term" value="P:endonucleolytic cleavage to generate mature 5'-end of SSU-rRNA from (SSU-rRNA, 5.8S rRNA, LSU-rRNA)"/>
    <property type="evidence" value="ECO:0007669"/>
    <property type="project" value="TreeGrafter"/>
</dbReference>
<dbReference type="GO" id="GO:0030686">
    <property type="term" value="C:90S preribosome"/>
    <property type="evidence" value="ECO:0007669"/>
    <property type="project" value="TreeGrafter"/>
</dbReference>
<keyword evidence="4" id="KW-1185">Reference proteome</keyword>
<proteinExistence type="predicted"/>
<evidence type="ECO:0000256" key="1">
    <source>
        <dbReference type="ARBA" id="ARBA00022737"/>
    </source>
</evidence>
<dbReference type="GO" id="GO:0000480">
    <property type="term" value="P:endonucleolytic cleavage in 5'-ETS of tricistronic rRNA transcript (SSU-rRNA, 5.8S rRNA, LSU-rRNA)"/>
    <property type="evidence" value="ECO:0007669"/>
    <property type="project" value="TreeGrafter"/>
</dbReference>
<sequence>MASPMRNRRNIFHSEKEDKNVIKDVDSGRKGRVEHHVLGYYRRVHDALQDGFEEDEQREGFFQNVFKQTEEQEVKLCQNQTISRILEEILPMGNSTQIFIFFKGLLSDVETVMYDRFGAHVLQTTLSLALQFIAKKEKTEAYSALILTLSQMIVNQLESVAFDTYASHVLRTLLQVLGGLQVAERITRSKLSREQQQRDLLEETKVVLDARPEEFINELKSLKNGLMKSNQVEDFIYSPSASPVLAVLLLVLQKTDQELCMKTCRKLIKKCGLKEYNGEAKSSLPEVLTDPTSSHLLETIFDVASEDLIKELLVSSFHGNLLKLAKSPVANFVLQRLIARMGKIGQLDQMVSELGEGFESILAVNHTGVLLQLSEACYLCPANQETFLEYVLRALHCYEPEERQAKCIVLIASLEKYEDLFPEEDEDEKKQDQQSGFSQVKLHGSLLLQNLLKFQNKRIVVNGFLSLTSSDLKTIACQPAGSYLLEHFMAVERIKDKKKEQLLTTMKEHLHAICCNKNGSRAMESIFKMSSMKIKTLIASELSKRETQLHSDRFGSYVHRTCQLSQFRHRRDAWTSFMNKDDKKRKLFADVIGEEVKSSSPGESSKRQKKRKRKE</sequence>
<dbReference type="EMBL" id="JAIZAY010000005">
    <property type="protein sequence ID" value="KAJ8041167.1"/>
    <property type="molecule type" value="Genomic_DNA"/>
</dbReference>